<sequence length="210" mass="23418">MPRTGSKDRGLSLTLRSSCNYRSKQGPARSKELQVVTESELPTSTAERSDLPRALRAFGTRNDASGPAQSAPGLPSPAEARYLQISFTDGTHEPFKRHNETDELYKFEFFPYFSRTRRWPHLQCVLVAVLFVVAGGSTHSPLEGSEWDLLANGSLILTRTNNNASRELGNEYGRITLKPEVKLGEQNTTYNNSGHGWYSRFHASDDQIVA</sequence>
<proteinExistence type="predicted"/>
<reference evidence="2" key="1">
    <citation type="journal article" date="2020" name="Cell">
        <title>Large-Scale Comparative Analyses of Tick Genomes Elucidate Their Genetic Diversity and Vector Capacities.</title>
        <authorList>
            <consortium name="Tick Genome and Microbiome Consortium (TIGMIC)"/>
            <person name="Jia N."/>
            <person name="Wang J."/>
            <person name="Shi W."/>
            <person name="Du L."/>
            <person name="Sun Y."/>
            <person name="Zhan W."/>
            <person name="Jiang J.F."/>
            <person name="Wang Q."/>
            <person name="Zhang B."/>
            <person name="Ji P."/>
            <person name="Bell-Sakyi L."/>
            <person name="Cui X.M."/>
            <person name="Yuan T.T."/>
            <person name="Jiang B.G."/>
            <person name="Yang W.F."/>
            <person name="Lam T.T."/>
            <person name="Chang Q.C."/>
            <person name="Ding S.J."/>
            <person name="Wang X.J."/>
            <person name="Zhu J.G."/>
            <person name="Ruan X.D."/>
            <person name="Zhao L."/>
            <person name="Wei J.T."/>
            <person name="Ye R.Z."/>
            <person name="Que T.C."/>
            <person name="Du C.H."/>
            <person name="Zhou Y.H."/>
            <person name="Cheng J.X."/>
            <person name="Dai P.F."/>
            <person name="Guo W.B."/>
            <person name="Han X.H."/>
            <person name="Huang E.J."/>
            <person name="Li L.F."/>
            <person name="Wei W."/>
            <person name="Gao Y.C."/>
            <person name="Liu J.Z."/>
            <person name="Shao H.Z."/>
            <person name="Wang X."/>
            <person name="Wang C.C."/>
            <person name="Yang T.C."/>
            <person name="Huo Q.B."/>
            <person name="Li W."/>
            <person name="Chen H.Y."/>
            <person name="Chen S.E."/>
            <person name="Zhou L.G."/>
            <person name="Ni X.B."/>
            <person name="Tian J.H."/>
            <person name="Sheng Y."/>
            <person name="Liu T."/>
            <person name="Pan Y.S."/>
            <person name="Xia L.Y."/>
            <person name="Li J."/>
            <person name="Zhao F."/>
            <person name="Cao W.C."/>
        </authorList>
    </citation>
    <scope>NUCLEOTIDE SEQUENCE</scope>
    <source>
        <strain evidence="2">Rmic-2018</strain>
    </source>
</reference>
<gene>
    <name evidence="2" type="ORF">HPB51_013774</name>
</gene>
<comment type="caution">
    <text evidence="2">The sequence shown here is derived from an EMBL/GenBank/DDBJ whole genome shotgun (WGS) entry which is preliminary data.</text>
</comment>
<dbReference type="EMBL" id="JABSTU010000001">
    <property type="protein sequence ID" value="KAH8041114.1"/>
    <property type="molecule type" value="Genomic_DNA"/>
</dbReference>
<evidence type="ECO:0000256" key="1">
    <source>
        <dbReference type="SAM" id="MobiDB-lite"/>
    </source>
</evidence>
<organism evidence="2 3">
    <name type="scientific">Rhipicephalus microplus</name>
    <name type="common">Cattle tick</name>
    <name type="synonym">Boophilus microplus</name>
    <dbReference type="NCBI Taxonomy" id="6941"/>
    <lineage>
        <taxon>Eukaryota</taxon>
        <taxon>Metazoa</taxon>
        <taxon>Ecdysozoa</taxon>
        <taxon>Arthropoda</taxon>
        <taxon>Chelicerata</taxon>
        <taxon>Arachnida</taxon>
        <taxon>Acari</taxon>
        <taxon>Parasitiformes</taxon>
        <taxon>Ixodida</taxon>
        <taxon>Ixodoidea</taxon>
        <taxon>Ixodidae</taxon>
        <taxon>Rhipicephalinae</taxon>
        <taxon>Rhipicephalus</taxon>
        <taxon>Boophilus</taxon>
    </lineage>
</organism>
<name>A0A9J6F2W1_RHIMP</name>
<protein>
    <submittedName>
        <fullName evidence="2">Uncharacterized protein</fullName>
    </submittedName>
</protein>
<reference evidence="2" key="2">
    <citation type="submission" date="2021-09" db="EMBL/GenBank/DDBJ databases">
        <authorList>
            <person name="Jia N."/>
            <person name="Wang J."/>
            <person name="Shi W."/>
            <person name="Du L."/>
            <person name="Sun Y."/>
            <person name="Zhan W."/>
            <person name="Jiang J."/>
            <person name="Wang Q."/>
            <person name="Zhang B."/>
            <person name="Ji P."/>
            <person name="Sakyi L.B."/>
            <person name="Cui X."/>
            <person name="Yuan T."/>
            <person name="Jiang B."/>
            <person name="Yang W."/>
            <person name="Lam T.T.-Y."/>
            <person name="Chang Q."/>
            <person name="Ding S."/>
            <person name="Wang X."/>
            <person name="Zhu J."/>
            <person name="Ruan X."/>
            <person name="Zhao L."/>
            <person name="Wei J."/>
            <person name="Que T."/>
            <person name="Du C."/>
            <person name="Cheng J."/>
            <person name="Dai P."/>
            <person name="Han X."/>
            <person name="Huang E."/>
            <person name="Gao Y."/>
            <person name="Liu J."/>
            <person name="Shao H."/>
            <person name="Ye R."/>
            <person name="Li L."/>
            <person name="Wei W."/>
            <person name="Wang X."/>
            <person name="Wang C."/>
            <person name="Huo Q."/>
            <person name="Li W."/>
            <person name="Guo W."/>
            <person name="Chen H."/>
            <person name="Chen S."/>
            <person name="Zhou L."/>
            <person name="Zhou L."/>
            <person name="Ni X."/>
            <person name="Tian J."/>
            <person name="Zhou Y."/>
            <person name="Sheng Y."/>
            <person name="Liu T."/>
            <person name="Pan Y."/>
            <person name="Xia L."/>
            <person name="Li J."/>
            <person name="Zhao F."/>
            <person name="Cao W."/>
        </authorList>
    </citation>
    <scope>NUCLEOTIDE SEQUENCE</scope>
    <source>
        <strain evidence="2">Rmic-2018</strain>
        <tissue evidence="2">Larvae</tissue>
    </source>
</reference>
<accession>A0A9J6F2W1</accession>
<dbReference type="AlphaFoldDB" id="A0A9J6F2W1"/>
<feature type="compositionally biased region" description="Polar residues" evidence="1">
    <location>
        <begin position="36"/>
        <end position="46"/>
    </location>
</feature>
<feature type="compositionally biased region" description="Polar residues" evidence="1">
    <location>
        <begin position="14"/>
        <end position="23"/>
    </location>
</feature>
<dbReference type="Proteomes" id="UP000821866">
    <property type="component" value="Chromosome 1"/>
</dbReference>
<evidence type="ECO:0000313" key="3">
    <source>
        <dbReference type="Proteomes" id="UP000821866"/>
    </source>
</evidence>
<keyword evidence="3" id="KW-1185">Reference proteome</keyword>
<feature type="compositionally biased region" description="Basic and acidic residues" evidence="1">
    <location>
        <begin position="1"/>
        <end position="10"/>
    </location>
</feature>
<feature type="region of interest" description="Disordered" evidence="1">
    <location>
        <begin position="1"/>
        <end position="52"/>
    </location>
</feature>
<evidence type="ECO:0000313" key="2">
    <source>
        <dbReference type="EMBL" id="KAH8041114.1"/>
    </source>
</evidence>